<dbReference type="Proteomes" id="UP000011086">
    <property type="component" value="Unassembled WGS sequence"/>
</dbReference>
<feature type="region of interest" description="Disordered" evidence="1">
    <location>
        <begin position="1"/>
        <end position="22"/>
    </location>
</feature>
<sequence length="22" mass="2267">MVMQVSSGERCGSNLVGGEVQV</sequence>
<proteinExistence type="predicted"/>
<organism evidence="2">
    <name type="scientific">Pyricularia oryzae (strain Y34)</name>
    <name type="common">Rice blast fungus</name>
    <name type="synonym">Magnaporthe oryzae</name>
    <dbReference type="NCBI Taxonomy" id="1143189"/>
    <lineage>
        <taxon>Eukaryota</taxon>
        <taxon>Fungi</taxon>
        <taxon>Dikarya</taxon>
        <taxon>Ascomycota</taxon>
        <taxon>Pezizomycotina</taxon>
        <taxon>Sordariomycetes</taxon>
        <taxon>Sordariomycetidae</taxon>
        <taxon>Magnaporthales</taxon>
        <taxon>Pyriculariaceae</taxon>
        <taxon>Pyricularia</taxon>
    </lineage>
</organism>
<dbReference type="EMBL" id="JH793086">
    <property type="protein sequence ID" value="ELQ35339.1"/>
    <property type="molecule type" value="Genomic_DNA"/>
</dbReference>
<evidence type="ECO:0000256" key="1">
    <source>
        <dbReference type="SAM" id="MobiDB-lite"/>
    </source>
</evidence>
<name>A0AA97NS97_PYRO3</name>
<reference evidence="2" key="1">
    <citation type="journal article" date="2012" name="PLoS Genet.">
        <title>Comparative analysis of the genomes of two field isolates of the rice blast fungus Magnaporthe oryzae.</title>
        <authorList>
            <person name="Xue M."/>
            <person name="Yang J."/>
            <person name="Li Z."/>
            <person name="Hu S."/>
            <person name="Yao N."/>
            <person name="Dean R.A."/>
            <person name="Zhao W."/>
            <person name="Shen M."/>
            <person name="Zhang H."/>
            <person name="Li C."/>
            <person name="Liu L."/>
            <person name="Cao L."/>
            <person name="Xu X."/>
            <person name="Xing Y."/>
            <person name="Hsiang T."/>
            <person name="Zhang Z."/>
            <person name="Xu J.R."/>
            <person name="Peng Y.L."/>
        </authorList>
    </citation>
    <scope>NUCLEOTIDE SEQUENCE</scope>
    <source>
        <strain evidence="2">Y34</strain>
    </source>
</reference>
<dbReference type="AlphaFoldDB" id="A0AA97NS97"/>
<evidence type="ECO:0000313" key="2">
    <source>
        <dbReference type="EMBL" id="ELQ35339.1"/>
    </source>
</evidence>
<protein>
    <submittedName>
        <fullName evidence="2">Uncharacterized protein</fullName>
    </submittedName>
</protein>
<gene>
    <name evidence="2" type="ORF">OOU_Y34scaffold00712g12</name>
</gene>
<accession>A0AA97NS97</accession>